<proteinExistence type="predicted"/>
<name>A0A0G4GA65_VITBC</name>
<evidence type="ECO:0000313" key="1">
    <source>
        <dbReference type="EMBL" id="CEM25768.1"/>
    </source>
</evidence>
<dbReference type="PhylomeDB" id="A0A0G4GA65"/>
<gene>
    <name evidence="1" type="ORF">Vbra_9812</name>
</gene>
<sequence>MSLPYKIVNERAQDHGRTLAERLRDNEPIVINGSAKLWDEHTSMVFSEGFPVELPKDVTVSRVKAELKRWGIVAEETDILSTQILRVLCLRLWESVQRWWRRGREPTLL</sequence>
<dbReference type="EMBL" id="CDMY01000603">
    <property type="protein sequence ID" value="CEM25768.1"/>
    <property type="molecule type" value="Genomic_DNA"/>
</dbReference>
<keyword evidence="2" id="KW-1185">Reference proteome</keyword>
<organism evidence="1 2">
    <name type="scientific">Vitrella brassicaformis (strain CCMP3155)</name>
    <dbReference type="NCBI Taxonomy" id="1169540"/>
    <lineage>
        <taxon>Eukaryota</taxon>
        <taxon>Sar</taxon>
        <taxon>Alveolata</taxon>
        <taxon>Colpodellida</taxon>
        <taxon>Vitrellaceae</taxon>
        <taxon>Vitrella</taxon>
    </lineage>
</organism>
<evidence type="ECO:0000313" key="2">
    <source>
        <dbReference type="Proteomes" id="UP000041254"/>
    </source>
</evidence>
<dbReference type="InParanoid" id="A0A0G4GA65"/>
<dbReference type="VEuPathDB" id="CryptoDB:Vbra_9812"/>
<reference evidence="1 2" key="1">
    <citation type="submission" date="2014-11" db="EMBL/GenBank/DDBJ databases">
        <authorList>
            <person name="Zhu J."/>
            <person name="Qi W."/>
            <person name="Song R."/>
        </authorList>
    </citation>
    <scope>NUCLEOTIDE SEQUENCE [LARGE SCALE GENOMIC DNA]</scope>
</reference>
<dbReference type="Proteomes" id="UP000041254">
    <property type="component" value="Unassembled WGS sequence"/>
</dbReference>
<accession>A0A0G4GA65</accession>
<protein>
    <submittedName>
        <fullName evidence="1">Uncharacterized protein</fullName>
    </submittedName>
</protein>
<dbReference type="AlphaFoldDB" id="A0A0G4GA65"/>